<proteinExistence type="predicted"/>
<feature type="transmembrane region" description="Helical" evidence="1">
    <location>
        <begin position="169"/>
        <end position="189"/>
    </location>
</feature>
<evidence type="ECO:0000313" key="2">
    <source>
        <dbReference type="EMBL" id="MFB9442527.1"/>
    </source>
</evidence>
<dbReference type="RefSeq" id="WP_223100880.1">
    <property type="nucleotide sequence ID" value="NZ_CP061913.1"/>
</dbReference>
<evidence type="ECO:0000313" key="3">
    <source>
        <dbReference type="Proteomes" id="UP001589608"/>
    </source>
</evidence>
<protein>
    <recommendedName>
        <fullName evidence="4">Integral membrane protein</fullName>
    </recommendedName>
</protein>
<feature type="transmembrane region" description="Helical" evidence="1">
    <location>
        <begin position="221"/>
        <end position="239"/>
    </location>
</feature>
<dbReference type="Proteomes" id="UP001589608">
    <property type="component" value="Unassembled WGS sequence"/>
</dbReference>
<keyword evidence="1" id="KW-1133">Transmembrane helix</keyword>
<evidence type="ECO:0008006" key="4">
    <source>
        <dbReference type="Google" id="ProtNLM"/>
    </source>
</evidence>
<feature type="transmembrane region" description="Helical" evidence="1">
    <location>
        <begin position="195"/>
        <end position="214"/>
    </location>
</feature>
<evidence type="ECO:0000256" key="1">
    <source>
        <dbReference type="SAM" id="Phobius"/>
    </source>
</evidence>
<sequence>MVTAASAPARPRAGVRLLGMLLPPGIRRRQRDEWAADLAELGPAERRRYLFWAAWTLPALWVAAGRRGLVPPAPATTVERGPATTVARVLLLALAWPAGSWVLAVPVRLLFHRQLDWLDQPVTIPVQAMFVLGAYSMITGAVGLLLAAGLSLVAVGATQRGRTPRYRGLVILGGLVAVLASIPLAPHAVPYRPGALAFAYPLAAVAAVLFATLSRGPRARLRVALVVAALFVAAVWLAQRSPTGQDLNMLFID</sequence>
<keyword evidence="1" id="KW-0472">Membrane</keyword>
<dbReference type="EMBL" id="JBHMCA010000014">
    <property type="protein sequence ID" value="MFB9442527.1"/>
    <property type="molecule type" value="Genomic_DNA"/>
</dbReference>
<feature type="transmembrane region" description="Helical" evidence="1">
    <location>
        <begin position="89"/>
        <end position="111"/>
    </location>
</feature>
<organism evidence="2 3">
    <name type="scientific">Dactylosporangium vinaceum</name>
    <dbReference type="NCBI Taxonomy" id="53362"/>
    <lineage>
        <taxon>Bacteria</taxon>
        <taxon>Bacillati</taxon>
        <taxon>Actinomycetota</taxon>
        <taxon>Actinomycetes</taxon>
        <taxon>Micromonosporales</taxon>
        <taxon>Micromonosporaceae</taxon>
        <taxon>Dactylosporangium</taxon>
    </lineage>
</organism>
<comment type="caution">
    <text evidence="2">The sequence shown here is derived from an EMBL/GenBank/DDBJ whole genome shotgun (WGS) entry which is preliminary data.</text>
</comment>
<keyword evidence="3" id="KW-1185">Reference proteome</keyword>
<feature type="transmembrane region" description="Helical" evidence="1">
    <location>
        <begin position="131"/>
        <end position="157"/>
    </location>
</feature>
<reference evidence="2 3" key="1">
    <citation type="submission" date="2024-09" db="EMBL/GenBank/DDBJ databases">
        <authorList>
            <person name="Sun Q."/>
            <person name="Mori K."/>
        </authorList>
    </citation>
    <scope>NUCLEOTIDE SEQUENCE [LARGE SCALE GENOMIC DNA]</scope>
    <source>
        <strain evidence="2 3">JCM 3307</strain>
    </source>
</reference>
<name>A0ABV5M100_9ACTN</name>
<keyword evidence="1" id="KW-0812">Transmembrane</keyword>
<gene>
    <name evidence="2" type="ORF">ACFFTR_05435</name>
</gene>
<accession>A0ABV5M100</accession>